<organism evidence="2 3">
    <name type="scientific">Stutzerimonas stutzeri</name>
    <name type="common">Pseudomonas stutzeri</name>
    <dbReference type="NCBI Taxonomy" id="316"/>
    <lineage>
        <taxon>Bacteria</taxon>
        <taxon>Pseudomonadati</taxon>
        <taxon>Pseudomonadota</taxon>
        <taxon>Gammaproteobacteria</taxon>
        <taxon>Pseudomonadales</taxon>
        <taxon>Pseudomonadaceae</taxon>
        <taxon>Stutzerimonas</taxon>
    </lineage>
</organism>
<evidence type="ECO:0000313" key="2">
    <source>
        <dbReference type="EMBL" id="AHY42738.1"/>
    </source>
</evidence>
<dbReference type="EMBL" id="CP007509">
    <property type="protein sequence ID" value="AHY42738.1"/>
    <property type="molecule type" value="Genomic_DNA"/>
</dbReference>
<name>A0A023WRH7_STUST</name>
<gene>
    <name evidence="2" type="ORF">UIB01_09685</name>
</gene>
<dbReference type="GO" id="GO:0006465">
    <property type="term" value="P:signal peptide processing"/>
    <property type="evidence" value="ECO:0007669"/>
    <property type="project" value="InterPro"/>
</dbReference>
<accession>A0A023WRH7</accession>
<dbReference type="PATRIC" id="fig|316.97.peg.1936"/>
<sequence length="168" mass="18507">MRHRKAVLLLAIVGTAWVASSGLFELPVRVVYNASDSVPPGWYRIDPDALPKVGDLVLVRLPSDAAQLASRRGYLPIEIPMLKPVFAAPPQRACAIGSRLLVDGATAVEARAYDRRGRPMPQWRGCRPLVDDELLLLSPRHDDSFDSRYFGPVSTHTVLGTAHRLFAD</sequence>
<proteinExistence type="predicted"/>
<dbReference type="Proteomes" id="UP000025238">
    <property type="component" value="Chromosome"/>
</dbReference>
<evidence type="ECO:0000313" key="3">
    <source>
        <dbReference type="Proteomes" id="UP000025238"/>
    </source>
</evidence>
<dbReference type="GO" id="GO:0004252">
    <property type="term" value="F:serine-type endopeptidase activity"/>
    <property type="evidence" value="ECO:0007669"/>
    <property type="project" value="InterPro"/>
</dbReference>
<evidence type="ECO:0000259" key="1">
    <source>
        <dbReference type="Pfam" id="PF10502"/>
    </source>
</evidence>
<dbReference type="InterPro" id="IPR036286">
    <property type="entry name" value="LexA/Signal_pep-like_sf"/>
</dbReference>
<protein>
    <submittedName>
        <fullName evidence="2">Peptidase</fullName>
    </submittedName>
</protein>
<dbReference type="AlphaFoldDB" id="A0A023WRH7"/>
<dbReference type="KEGG" id="pstu:UIB01_09685"/>
<dbReference type="SUPFAM" id="SSF51306">
    <property type="entry name" value="LexA/Signal peptidase"/>
    <property type="match status" value="1"/>
</dbReference>
<dbReference type="InterPro" id="IPR019533">
    <property type="entry name" value="Peptidase_S26"/>
</dbReference>
<dbReference type="Pfam" id="PF10502">
    <property type="entry name" value="Peptidase_S26"/>
    <property type="match status" value="1"/>
</dbReference>
<reference evidence="2 3" key="1">
    <citation type="submission" date="2014-03" db="EMBL/GenBank/DDBJ databases">
        <title>Complete genome sequence of Pseudomonas stutzeri 19SMN4.</title>
        <authorList>
            <person name="Brunet-Galmes I."/>
            <person name="Nogales B."/>
            <person name="Busquets A."/>
            <person name="Pena A."/>
            <person name="Gomila M."/>
            <person name="Garcia-Valdes E."/>
            <person name="Lalucat J."/>
            <person name="Bennasar A."/>
            <person name="Bosch R."/>
        </authorList>
    </citation>
    <scope>NUCLEOTIDE SEQUENCE [LARGE SCALE GENOMIC DNA]</scope>
    <source>
        <strain evidence="2 3">19SMN4</strain>
    </source>
</reference>
<feature type="domain" description="Peptidase S26" evidence="1">
    <location>
        <begin position="7"/>
        <end position="163"/>
    </location>
</feature>
<dbReference type="Gene3D" id="2.10.109.10">
    <property type="entry name" value="Umud Fragment, subunit A"/>
    <property type="match status" value="1"/>
</dbReference>